<dbReference type="InterPro" id="IPR025680">
    <property type="entry name" value="DddI"/>
</dbReference>
<dbReference type="RefSeq" id="WP_345350379.1">
    <property type="nucleotide sequence ID" value="NZ_BAABHJ010000004.1"/>
</dbReference>
<accession>A0ABP8TFT6</accession>
<sequence>MTSLDVWYRGQNEPVTVTCAEDVDALIERVRADLPTGRRIIMDVHLTGDPLSQGLDVGIRADPEAGHVGVLRYSGREWRDGVYSTGEPSETGDELWYDDSPFPPDAEIEIDQVRQAVREFLATGGARPQCVTWQAGE</sequence>
<reference evidence="2" key="1">
    <citation type="journal article" date="2019" name="Int. J. Syst. Evol. Microbiol.">
        <title>The Global Catalogue of Microorganisms (GCM) 10K type strain sequencing project: providing services to taxonomists for standard genome sequencing and annotation.</title>
        <authorList>
            <consortium name="The Broad Institute Genomics Platform"/>
            <consortium name="The Broad Institute Genome Sequencing Center for Infectious Disease"/>
            <person name="Wu L."/>
            <person name="Ma J."/>
        </authorList>
    </citation>
    <scope>NUCLEOTIDE SEQUENCE [LARGE SCALE GENOMIC DNA]</scope>
    <source>
        <strain evidence="2">JCM 17938</strain>
    </source>
</reference>
<keyword evidence="2" id="KW-1185">Reference proteome</keyword>
<evidence type="ECO:0000313" key="1">
    <source>
        <dbReference type="EMBL" id="GAA4604366.1"/>
    </source>
</evidence>
<dbReference type="Pfam" id="PF14430">
    <property type="entry name" value="Imm1"/>
    <property type="match status" value="1"/>
</dbReference>
<protein>
    <submittedName>
        <fullName evidence="1">Imm1 family immunity protein</fullName>
    </submittedName>
</protein>
<name>A0ABP8TFT6_9ACTN</name>
<evidence type="ECO:0000313" key="2">
    <source>
        <dbReference type="Proteomes" id="UP001500212"/>
    </source>
</evidence>
<comment type="caution">
    <text evidence="1">The sequence shown here is derived from an EMBL/GenBank/DDBJ whole genome shotgun (WGS) entry which is preliminary data.</text>
</comment>
<dbReference type="EMBL" id="BAABHJ010000004">
    <property type="protein sequence ID" value="GAA4604366.1"/>
    <property type="molecule type" value="Genomic_DNA"/>
</dbReference>
<organism evidence="1 2">
    <name type="scientific">Actinoallomurus liliacearum</name>
    <dbReference type="NCBI Taxonomy" id="1080073"/>
    <lineage>
        <taxon>Bacteria</taxon>
        <taxon>Bacillati</taxon>
        <taxon>Actinomycetota</taxon>
        <taxon>Actinomycetes</taxon>
        <taxon>Streptosporangiales</taxon>
        <taxon>Thermomonosporaceae</taxon>
        <taxon>Actinoallomurus</taxon>
    </lineage>
</organism>
<dbReference type="Proteomes" id="UP001500212">
    <property type="component" value="Unassembled WGS sequence"/>
</dbReference>
<proteinExistence type="predicted"/>
<gene>
    <name evidence="1" type="ORF">GCM10023195_14830</name>
</gene>